<dbReference type="NCBIfam" id="NF041200">
    <property type="entry name" value="mob_BfmA_Nterm"/>
    <property type="match status" value="1"/>
</dbReference>
<keyword evidence="2" id="KW-1185">Reference proteome</keyword>
<dbReference type="EMBL" id="JACWMY010000008">
    <property type="protein sequence ID" value="MBD1365368.1"/>
    <property type="molecule type" value="Genomic_DNA"/>
</dbReference>
<proteinExistence type="predicted"/>
<evidence type="ECO:0000313" key="2">
    <source>
        <dbReference type="Proteomes" id="UP000606600"/>
    </source>
</evidence>
<accession>A0ABR7WST6</accession>
<reference evidence="1 2" key="1">
    <citation type="submission" date="2020-09" db="EMBL/GenBank/DDBJ databases">
        <title>Novel species of Mucilaginibacter isolated from a glacier on the Tibetan Plateau.</title>
        <authorList>
            <person name="Liu Q."/>
            <person name="Xin Y.-H."/>
        </authorList>
    </citation>
    <scope>NUCLEOTIDE SEQUENCE [LARGE SCALE GENOMIC DNA]</scope>
    <source>
        <strain evidence="1 2">ZT4R22</strain>
    </source>
</reference>
<evidence type="ECO:0000313" key="1">
    <source>
        <dbReference type="EMBL" id="MBD1365368.1"/>
    </source>
</evidence>
<sequence>MKSAIDENVKTIRFPVKTDEKLTAIANKSGLTKLAFFSHMVDYFYKSKKDPRDLNDELLKNAINRKTDNIIAFIKTQEQELLIPVKKDTERMVASQMLVIAAFNQHIIKHNEEQKATLQEQASHIGKIGDFLKRLDSSQYEKKLLKTKLAAILEFYINAREQMGMMSRQVDKEALIQNVRQQLNNL</sequence>
<comment type="caution">
    <text evidence="1">The sequence shown here is derived from an EMBL/GenBank/DDBJ whole genome shotgun (WGS) entry which is preliminary data.</text>
</comment>
<organism evidence="1 2">
    <name type="scientific">Mucilaginibacter pankratovii</name>
    <dbReference type="NCBI Taxonomy" id="2772110"/>
    <lineage>
        <taxon>Bacteria</taxon>
        <taxon>Pseudomonadati</taxon>
        <taxon>Bacteroidota</taxon>
        <taxon>Sphingobacteriia</taxon>
        <taxon>Sphingobacteriales</taxon>
        <taxon>Sphingobacteriaceae</taxon>
        <taxon>Mucilaginibacter</taxon>
    </lineage>
</organism>
<protein>
    <submittedName>
        <fullName evidence="1">Uncharacterized protein</fullName>
    </submittedName>
</protein>
<name>A0ABR7WST6_9SPHI</name>
<dbReference type="RefSeq" id="WP_191190029.1">
    <property type="nucleotide sequence ID" value="NZ_JACWMY010000008.1"/>
</dbReference>
<gene>
    <name evidence="1" type="ORF">IDJ77_16255</name>
</gene>
<dbReference type="Proteomes" id="UP000606600">
    <property type="component" value="Unassembled WGS sequence"/>
</dbReference>
<dbReference type="InterPro" id="IPR048012">
    <property type="entry name" value="BfmA-like_N"/>
</dbReference>